<proteinExistence type="predicted"/>
<reference evidence="1" key="1">
    <citation type="submission" date="2022-06" db="EMBL/GenBank/DDBJ databases">
        <title>Isolation of gut microbiota from human fecal samples.</title>
        <authorList>
            <person name="Pamer E.G."/>
            <person name="Barat B."/>
            <person name="Waligurski E."/>
            <person name="Medina S."/>
            <person name="Paddock L."/>
            <person name="Mostad J."/>
        </authorList>
    </citation>
    <scope>NUCLEOTIDE SEQUENCE</scope>
    <source>
        <strain evidence="1">DFI.6.24</strain>
    </source>
</reference>
<dbReference type="RefSeq" id="WP_227352252.1">
    <property type="nucleotide sequence ID" value="NZ_JAJDKX010000038.1"/>
</dbReference>
<protein>
    <submittedName>
        <fullName evidence="1">Uncharacterized protein</fullName>
    </submittedName>
</protein>
<name>A0AAP2UGB2_9FIRM</name>
<dbReference type="EMBL" id="JANGBO010000012">
    <property type="protein sequence ID" value="MCQ5062407.1"/>
    <property type="molecule type" value="Genomic_DNA"/>
</dbReference>
<gene>
    <name evidence="1" type="ORF">NE542_11330</name>
</gene>
<dbReference type="AlphaFoldDB" id="A0AAP2UGB2"/>
<sequence>MIIIFGIVVFLAFIMESYVAVKMSEKMDALEEANSLLQQQINDFYGDQPISLDTNSICSYFSGYISDIKKDSYNINIDLILKNYQDNTTAQVIFKTDKDTYTLSLNKEDPFKGIINLPIQTVQFVQLISQTNGETNFVMLDADINFKNYLDEDASGGIMLESYNEKKNKGDFTLSFSGNKTKKDEIYLWDKEYNFKRNTEYHDVKGTIYINSDKDILNLKKHIHVKI</sequence>
<dbReference type="Proteomes" id="UP001204814">
    <property type="component" value="Unassembled WGS sequence"/>
</dbReference>
<organism evidence="1 2">
    <name type="scientific">Faecalibacillus intestinalis</name>
    <dbReference type="NCBI Taxonomy" id="1982626"/>
    <lineage>
        <taxon>Bacteria</taxon>
        <taxon>Bacillati</taxon>
        <taxon>Bacillota</taxon>
        <taxon>Erysipelotrichia</taxon>
        <taxon>Erysipelotrichales</taxon>
        <taxon>Coprobacillaceae</taxon>
        <taxon>Faecalibacillus</taxon>
    </lineage>
</organism>
<comment type="caution">
    <text evidence="1">The sequence shown here is derived from an EMBL/GenBank/DDBJ whole genome shotgun (WGS) entry which is preliminary data.</text>
</comment>
<accession>A0AAP2UGB2</accession>
<evidence type="ECO:0000313" key="2">
    <source>
        <dbReference type="Proteomes" id="UP001204814"/>
    </source>
</evidence>
<evidence type="ECO:0000313" key="1">
    <source>
        <dbReference type="EMBL" id="MCQ5062407.1"/>
    </source>
</evidence>